<gene>
    <name evidence="2" type="ORF">AVEN_111932_1</name>
</gene>
<proteinExistence type="predicted"/>
<evidence type="ECO:0000256" key="1">
    <source>
        <dbReference type="SAM" id="MobiDB-lite"/>
    </source>
</evidence>
<dbReference type="Proteomes" id="UP000499080">
    <property type="component" value="Unassembled WGS sequence"/>
</dbReference>
<keyword evidence="3" id="KW-1185">Reference proteome</keyword>
<dbReference type="AlphaFoldDB" id="A0A4Y2L3Y0"/>
<organism evidence="2 3">
    <name type="scientific">Araneus ventricosus</name>
    <name type="common">Orbweaver spider</name>
    <name type="synonym">Epeira ventricosa</name>
    <dbReference type="NCBI Taxonomy" id="182803"/>
    <lineage>
        <taxon>Eukaryota</taxon>
        <taxon>Metazoa</taxon>
        <taxon>Ecdysozoa</taxon>
        <taxon>Arthropoda</taxon>
        <taxon>Chelicerata</taxon>
        <taxon>Arachnida</taxon>
        <taxon>Araneae</taxon>
        <taxon>Araneomorphae</taxon>
        <taxon>Entelegynae</taxon>
        <taxon>Araneoidea</taxon>
        <taxon>Araneidae</taxon>
        <taxon>Araneus</taxon>
    </lineage>
</organism>
<comment type="caution">
    <text evidence="2">The sequence shown here is derived from an EMBL/GenBank/DDBJ whole genome shotgun (WGS) entry which is preliminary data.</text>
</comment>
<name>A0A4Y2L3Y0_ARAVE</name>
<dbReference type="EMBL" id="BGPR01005268">
    <property type="protein sequence ID" value="GBN08503.1"/>
    <property type="molecule type" value="Genomic_DNA"/>
</dbReference>
<feature type="region of interest" description="Disordered" evidence="1">
    <location>
        <begin position="31"/>
        <end position="61"/>
    </location>
</feature>
<feature type="region of interest" description="Disordered" evidence="1">
    <location>
        <begin position="1"/>
        <end position="20"/>
    </location>
</feature>
<reference evidence="2 3" key="1">
    <citation type="journal article" date="2019" name="Sci. Rep.">
        <title>Orb-weaving spider Araneus ventricosus genome elucidates the spidroin gene catalogue.</title>
        <authorList>
            <person name="Kono N."/>
            <person name="Nakamura H."/>
            <person name="Ohtoshi R."/>
            <person name="Moran D.A.P."/>
            <person name="Shinohara A."/>
            <person name="Yoshida Y."/>
            <person name="Fujiwara M."/>
            <person name="Mori M."/>
            <person name="Tomita M."/>
            <person name="Arakawa K."/>
        </authorList>
    </citation>
    <scope>NUCLEOTIDE SEQUENCE [LARGE SCALE GENOMIC DNA]</scope>
</reference>
<sequence length="94" mass="10422">MSAVNMRHLNPSYGNCPGRYRGVEARKIESKDKNPVEMATTVQSQPRKQHGPYFGNKPNAEDGMNCANTRCKPLYLNASEQTNPEGSRLASPAR</sequence>
<evidence type="ECO:0000313" key="2">
    <source>
        <dbReference type="EMBL" id="GBN08503.1"/>
    </source>
</evidence>
<accession>A0A4Y2L3Y0</accession>
<evidence type="ECO:0000313" key="3">
    <source>
        <dbReference type="Proteomes" id="UP000499080"/>
    </source>
</evidence>
<protein>
    <submittedName>
        <fullName evidence="2">Uncharacterized protein</fullName>
    </submittedName>
</protein>